<dbReference type="InterPro" id="IPR036903">
    <property type="entry name" value="Nup98_auto-Pept-S59_dom_sf"/>
</dbReference>
<keyword evidence="4" id="KW-0068">Autocatalytic cleavage</keyword>
<feature type="region of interest" description="Disordered" evidence="10">
    <location>
        <begin position="1043"/>
        <end position="1097"/>
    </location>
</feature>
<evidence type="ECO:0000259" key="11">
    <source>
        <dbReference type="PROSITE" id="PS51434"/>
    </source>
</evidence>
<feature type="compositionally biased region" description="Low complexity" evidence="10">
    <location>
        <begin position="29"/>
        <end position="48"/>
    </location>
</feature>
<reference evidence="12 13" key="1">
    <citation type="submission" date="2016-03" db="EMBL/GenBank/DDBJ databases">
        <title>Comparative genomics of Pseudogymnoascus destructans, the fungus causing white-nose syndrome of bats.</title>
        <authorList>
            <person name="Palmer J.M."/>
            <person name="Drees K.P."/>
            <person name="Foster J.T."/>
            <person name="Lindner D.L."/>
        </authorList>
    </citation>
    <scope>NUCLEOTIDE SEQUENCE [LARGE SCALE GENOMIC DNA]</scope>
    <source>
        <strain evidence="12 13">UAMH 10579</strain>
    </source>
</reference>
<organism evidence="12 13">
    <name type="scientific">Pseudogymnoascus verrucosus</name>
    <dbReference type="NCBI Taxonomy" id="342668"/>
    <lineage>
        <taxon>Eukaryota</taxon>
        <taxon>Fungi</taxon>
        <taxon>Dikarya</taxon>
        <taxon>Ascomycota</taxon>
        <taxon>Pezizomycotina</taxon>
        <taxon>Leotiomycetes</taxon>
        <taxon>Thelebolales</taxon>
        <taxon>Thelebolaceae</taxon>
        <taxon>Pseudogymnoascus</taxon>
    </lineage>
</organism>
<keyword evidence="5" id="KW-0509">mRNA transport</keyword>
<feature type="compositionally biased region" description="Acidic residues" evidence="10">
    <location>
        <begin position="1120"/>
        <end position="1132"/>
    </location>
</feature>
<evidence type="ECO:0000256" key="4">
    <source>
        <dbReference type="ARBA" id="ARBA00022813"/>
    </source>
</evidence>
<keyword evidence="7" id="KW-0811">Translocation</keyword>
<dbReference type="RefSeq" id="XP_059319940.1">
    <property type="nucleotide sequence ID" value="XM_059463470.1"/>
</dbReference>
<evidence type="ECO:0000256" key="3">
    <source>
        <dbReference type="ARBA" id="ARBA00022448"/>
    </source>
</evidence>
<feature type="compositionally biased region" description="Polar residues" evidence="10">
    <location>
        <begin position="559"/>
        <end position="570"/>
    </location>
</feature>
<feature type="compositionally biased region" description="Polar residues" evidence="10">
    <location>
        <begin position="839"/>
        <end position="856"/>
    </location>
</feature>
<feature type="compositionally biased region" description="Low complexity" evidence="10">
    <location>
        <begin position="574"/>
        <end position="616"/>
    </location>
</feature>
<dbReference type="InterPro" id="IPR037665">
    <property type="entry name" value="Nucleoporin_S59-like"/>
</dbReference>
<dbReference type="InterPro" id="IPR025574">
    <property type="entry name" value="Nucleoporin_FG_rpt"/>
</dbReference>
<dbReference type="GeneID" id="28836105"/>
<dbReference type="PANTHER" id="PTHR23198">
    <property type="entry name" value="NUCLEOPORIN"/>
    <property type="match status" value="1"/>
</dbReference>
<sequence length="1980" mass="209456">MSGFGGFGGFGQQNNAQQQQNTGFGGFGQSTNTNTGFGASSTGTGFGSAQNNTGTSAFGGNTGGFGGSGGFGATQNTGFGATANKPFGATGTTGNSLFGASTTTPAANTGFGGFGASTTSNTNTGFGGGGLFGAPKPATTGFGATPAASPFGANTGTGGAFGGGTGGGFGAAGSALGGASQECQGTASVPFQPTVEKEPNVSGNQQVRFENICFQQPYVKFSQEELRLADYAQGRRHANSGGQAGAFGTSTGFGGFGGTQQPATGFGAGSTNTGGGLFGQTNTATNPFGQTTTPSTGFGASTTTGGGLFGQQPKPVTGGLFGGTQSGFGSTPSTGFGATNTATNTGFGAQPATTSAPSLFGSTPNKPLFGAPAASTTPFGGAATTGFGATPASNPFGQTQTPAPANPFGAAPAQPAASNPFGGFGGAQQQAAAPTSLFGGAPKPATTGTSLFGGQPAATGSSLFGQPAQQAGTGFGAAPAAATTGGLFGGAKPAAPATGGLFGQPAAAPAAGGGLFGGFGQQQPQQAQNTGSSLFGGAQQAKPLFGAAQPAQSGGGLFGNTQPSTGSSLFGNLGQQQQQQPQQAQQGGSLFGGSSLFGGPQQGQQQQQQQQQQGQLTTSINDPAAFGAGSMFSNLATPDLTNPGPLATPLSSLSKQKKAGIIPLYKLSPSSGSRLSTPQRRGGFGFTYSTYGTPNSASSVTSTPGGFGNSLLGASLGQNKLSKSMSTSSLRNSYNTSFNQDSILTPGAFSASPSARFNSTGSMKRLVIDRSIRADFFSPPSKEPKEQQNGILKKRVSFESSNGNGNNGRPSSSTSSPLKQVHTNVGPTPSAEEMGFLRSSRSTNGAGPRTNGTSNEPEMEQVKGKELAIVPEEGSPSTGEKPFPLAIQPDQVPGEYWMMPSRPEIEAMNRTQRQRISNFKVGRRGVATVNFDAPVDLSNVDLDKIFGTIVDLQIRAATVYPPGYPNKPPMGQGMNVPSIIQMENSWPRLDKRKMSPEHIKAQMDRHLKRLTRVPDTEFLSYDKSIGVWTFKVPHFTTYGLDYDDDDSEVGDETQDDFGQSTLSAAPDTPTPQTRTPRAVQHDQSFESTFDESVITESDPEDTFDFKKRKVFPGAFDASEVVEDDDEMEDDHDIQDNQSFLDERSVGSLSSDDVGEPMDHDESYQDNELVRIVSNEMAGSYPQPDATAEPESDYAQESFEEDVGEAPGGLMRARLRESRAAGSPLKRKLELNGDNWMDMLEQTISPQKQDREHLKQIRDMETDALLFGSPQKTLVSPVKSRVVSDGRGFATSIDLMHSLFGEPKSPAKPAKTAKVAQIPARGTGFEWPYKKKSKSSPNEDDMDEIDQQFHNSVKPSWGPTGTLVYAASAVDNQATNAIEMHGLLSQTTVLTGEDKDIRFAKFSDESTPNSLSIQKKLAQVDQAGGIPQARLSLPFKFSDFVRDRDSRHPAAIHENLVWELASILFDEIEIPDDLKGFPAAFKFLRKDNLSAFWEKVVEQASTRQITMAKSSEEKAIAALSGHRIPDACTHLLTGKDYHLATLVALLDGNESVRKNIREQLNEWNKARVLSEINQPLRAIYEILAGNVCVCDGIKGAPIEDRIDSFIMSKRFGLDWRQAFGLRLWYAISGTEELEHAVLKFAEDLQQDKESSKPFAWYVEQNISPLWDDQHLEDREDLLWGLLKLYSDNKTDLQAVLRPENSQLSPLNMRFSWQLSQALTASGKCSYGEQADEKADELTLSFAAQLTNNGHWLDAVFVLLHLSSPAARTKSVQDHLAHHAGRIGAEDGPAFTTLIDQFKIPSSWIWDAKALYMRAVLKDPKREVECLIRAGAFDEAHRTFYKVVAPTAVIEQDDATLRKLLSGFQQREGGIRDWNLGGATYADYLTLLDGEKQGEHDGQAVERLLGSLPAMLSDVKSVGFLEKVAVQEIGACVARVVVQLGKNGKGHDQSRVLRLPLTEDKYLKHTADLSVEYYRGVLAGGR</sequence>
<keyword evidence="6" id="KW-0653">Protein transport</keyword>
<feature type="compositionally biased region" description="Acidic residues" evidence="10">
    <location>
        <begin position="1043"/>
        <end position="1055"/>
    </location>
</feature>
<proteinExistence type="inferred from homology"/>
<gene>
    <name evidence="12" type="ORF">VE01_02719</name>
</gene>
<dbReference type="Gene3D" id="1.10.10.2360">
    <property type="match status" value="1"/>
</dbReference>
<dbReference type="PANTHER" id="PTHR23198:SF6">
    <property type="entry name" value="NUCLEAR PORE COMPLEX PROTEIN NUP98-NUP96"/>
    <property type="match status" value="1"/>
</dbReference>
<accession>A0A1B8GU63</accession>
<protein>
    <recommendedName>
        <fullName evidence="11">Peptidase S59 domain-containing protein</fullName>
    </recommendedName>
</protein>
<name>A0A1B8GU63_9PEZI</name>
<evidence type="ECO:0000256" key="5">
    <source>
        <dbReference type="ARBA" id="ARBA00022816"/>
    </source>
</evidence>
<evidence type="ECO:0000256" key="9">
    <source>
        <dbReference type="ARBA" id="ARBA00023242"/>
    </source>
</evidence>
<evidence type="ECO:0000256" key="1">
    <source>
        <dbReference type="ARBA" id="ARBA00004567"/>
    </source>
</evidence>
<dbReference type="GO" id="GO:0006405">
    <property type="term" value="P:RNA export from nucleus"/>
    <property type="evidence" value="ECO:0007669"/>
    <property type="project" value="TreeGrafter"/>
</dbReference>
<feature type="region of interest" description="Disordered" evidence="10">
    <location>
        <begin position="798"/>
        <end position="863"/>
    </location>
</feature>
<feature type="region of interest" description="Disordered" evidence="10">
    <location>
        <begin position="1178"/>
        <end position="1200"/>
    </location>
</feature>
<dbReference type="InterPro" id="IPR021967">
    <property type="entry name" value="Nup98_C"/>
</dbReference>
<dbReference type="Proteomes" id="UP000091956">
    <property type="component" value="Unassembled WGS sequence"/>
</dbReference>
<comment type="similarity">
    <text evidence="2">Belongs to the nucleoporin GLFG family.</text>
</comment>
<evidence type="ECO:0000256" key="8">
    <source>
        <dbReference type="ARBA" id="ARBA00023132"/>
    </source>
</evidence>
<feature type="compositionally biased region" description="Low complexity" evidence="10">
    <location>
        <begin position="798"/>
        <end position="816"/>
    </location>
</feature>
<dbReference type="GO" id="GO:0017056">
    <property type="term" value="F:structural constituent of nuclear pore"/>
    <property type="evidence" value="ECO:0007669"/>
    <property type="project" value="InterPro"/>
</dbReference>
<dbReference type="Gene3D" id="3.30.1610.10">
    <property type="entry name" value="Peptidase S59, nucleoporin"/>
    <property type="match status" value="1"/>
</dbReference>
<feature type="compositionally biased region" description="Polar residues" evidence="10">
    <location>
        <begin position="817"/>
        <end position="827"/>
    </location>
</feature>
<feature type="region of interest" description="Disordered" evidence="10">
    <location>
        <begin position="1"/>
        <end position="48"/>
    </location>
</feature>
<evidence type="ECO:0000256" key="6">
    <source>
        <dbReference type="ARBA" id="ARBA00022927"/>
    </source>
</evidence>
<dbReference type="PROSITE" id="PS51434">
    <property type="entry name" value="NUP_C"/>
    <property type="match status" value="1"/>
</dbReference>
<feature type="compositionally biased region" description="Low complexity" evidence="10">
    <location>
        <begin position="12"/>
        <end position="22"/>
    </location>
</feature>
<evidence type="ECO:0000313" key="13">
    <source>
        <dbReference type="Proteomes" id="UP000091956"/>
    </source>
</evidence>
<feature type="region of interest" description="Disordered" evidence="10">
    <location>
        <begin position="1120"/>
        <end position="1162"/>
    </location>
</feature>
<dbReference type="GO" id="GO:0051028">
    <property type="term" value="P:mRNA transport"/>
    <property type="evidence" value="ECO:0007669"/>
    <property type="project" value="UniProtKB-KW"/>
</dbReference>
<feature type="compositionally biased region" description="Low complexity" evidence="10">
    <location>
        <begin position="1064"/>
        <end position="1078"/>
    </location>
</feature>
<dbReference type="GO" id="GO:0034398">
    <property type="term" value="P:telomere tethering at nuclear periphery"/>
    <property type="evidence" value="ECO:0007669"/>
    <property type="project" value="TreeGrafter"/>
</dbReference>
<dbReference type="GO" id="GO:0006606">
    <property type="term" value="P:protein import into nucleus"/>
    <property type="evidence" value="ECO:0007669"/>
    <property type="project" value="TreeGrafter"/>
</dbReference>
<reference evidence="13" key="2">
    <citation type="journal article" date="2018" name="Nat. Commun.">
        <title>Extreme sensitivity to ultraviolet light in the fungal pathogen causing white-nose syndrome of bats.</title>
        <authorList>
            <person name="Palmer J.M."/>
            <person name="Drees K.P."/>
            <person name="Foster J.T."/>
            <person name="Lindner D.L."/>
        </authorList>
    </citation>
    <scope>NUCLEOTIDE SEQUENCE [LARGE SCALE GENOMIC DNA]</scope>
    <source>
        <strain evidence="13">UAMH 10579</strain>
    </source>
</reference>
<dbReference type="GO" id="GO:0003723">
    <property type="term" value="F:RNA binding"/>
    <property type="evidence" value="ECO:0007669"/>
    <property type="project" value="TreeGrafter"/>
</dbReference>
<evidence type="ECO:0000313" key="12">
    <source>
        <dbReference type="EMBL" id="OBT99373.2"/>
    </source>
</evidence>
<evidence type="ECO:0000256" key="10">
    <source>
        <dbReference type="SAM" id="MobiDB-lite"/>
    </source>
</evidence>
<feature type="compositionally biased region" description="Gly residues" evidence="10">
    <location>
        <begin position="1"/>
        <end position="11"/>
    </location>
</feature>
<feature type="region of interest" description="Disordered" evidence="10">
    <location>
        <begin position="513"/>
        <end position="632"/>
    </location>
</feature>
<dbReference type="GO" id="GO:0008139">
    <property type="term" value="F:nuclear localization sequence binding"/>
    <property type="evidence" value="ECO:0007669"/>
    <property type="project" value="TreeGrafter"/>
</dbReference>
<keyword evidence="9" id="KW-0539">Nucleus</keyword>
<dbReference type="EMBL" id="KV460213">
    <property type="protein sequence ID" value="OBT99373.2"/>
    <property type="molecule type" value="Genomic_DNA"/>
</dbReference>
<dbReference type="InterPro" id="IPR007230">
    <property type="entry name" value="Nup98_auto-Pept-S59_dom"/>
</dbReference>
<comment type="subcellular location">
    <subcellularLocation>
        <location evidence="1">Nucleus</location>
        <location evidence="1">Nuclear pore complex</location>
    </subcellularLocation>
</comment>
<dbReference type="GO" id="GO:0044614">
    <property type="term" value="C:nuclear pore cytoplasmic filaments"/>
    <property type="evidence" value="ECO:0007669"/>
    <property type="project" value="TreeGrafter"/>
</dbReference>
<keyword evidence="8" id="KW-0906">Nuclear pore complex</keyword>
<feature type="compositionally biased region" description="Acidic residues" evidence="10">
    <location>
        <begin position="1187"/>
        <end position="1200"/>
    </location>
</feature>
<dbReference type="Pfam" id="PF04096">
    <property type="entry name" value="Nucleoporin2"/>
    <property type="match status" value="1"/>
</dbReference>
<evidence type="ECO:0000256" key="7">
    <source>
        <dbReference type="ARBA" id="ARBA00023010"/>
    </source>
</evidence>
<dbReference type="Gene3D" id="1.25.40.690">
    <property type="match status" value="1"/>
</dbReference>
<dbReference type="SUPFAM" id="SSF82215">
    <property type="entry name" value="C-terminal autoproteolytic domain of nucleoporin nup98"/>
    <property type="match status" value="1"/>
</dbReference>
<dbReference type="GO" id="GO:0000973">
    <property type="term" value="P:post-transcriptional tethering of RNA polymerase II gene DNA at nuclear periphery"/>
    <property type="evidence" value="ECO:0007669"/>
    <property type="project" value="TreeGrafter"/>
</dbReference>
<evidence type="ECO:0000256" key="2">
    <source>
        <dbReference type="ARBA" id="ARBA00008926"/>
    </source>
</evidence>
<keyword evidence="13" id="KW-1185">Reference proteome</keyword>
<dbReference type="FunFam" id="1.10.10.2360:FF:000001">
    <property type="entry name" value="Nuclear pore complex protein Nup98-Nup96"/>
    <property type="match status" value="1"/>
</dbReference>
<dbReference type="Pfam" id="PF12110">
    <property type="entry name" value="Nup96"/>
    <property type="match status" value="1"/>
</dbReference>
<dbReference type="STRING" id="342668.A0A1B8GU63"/>
<feature type="domain" description="Peptidase S59" evidence="11">
    <location>
        <begin position="893"/>
        <end position="1035"/>
    </location>
</feature>
<keyword evidence="3" id="KW-0813">Transport</keyword>
<dbReference type="Pfam" id="PF13634">
    <property type="entry name" value="Nucleoporin_FG"/>
    <property type="match status" value="3"/>
</dbReference>